<dbReference type="STRING" id="1927124.BST13_29265"/>
<reference evidence="1 2" key="1">
    <citation type="submission" date="2017-02" db="EMBL/GenBank/DDBJ databases">
        <title>The new phylogeny of genus Mycobacterium.</title>
        <authorList>
            <person name="Tortoli E."/>
            <person name="Trovato A."/>
            <person name="Cirillo D.M."/>
        </authorList>
    </citation>
    <scope>NUCLEOTIDE SEQUENCE [LARGE SCALE GENOMIC DNA]</scope>
    <source>
        <strain evidence="1 2">RW6</strain>
    </source>
</reference>
<dbReference type="AlphaFoldDB" id="A0A1X0ACR3"/>
<keyword evidence="2" id="KW-1185">Reference proteome</keyword>
<sequence>MAATRKHCWECGASFYGRADARYCTGSCRQKAYRERTHRQAATDTLSTPALADAIAVARRTRSQARATRRRAAGARQVAIEVRAQMHHG</sequence>
<evidence type="ECO:0000313" key="1">
    <source>
        <dbReference type="EMBL" id="ORA27834.1"/>
    </source>
</evidence>
<name>A0A1X0ACR3_9MYCO</name>
<dbReference type="EMBL" id="MVHF01000042">
    <property type="protein sequence ID" value="ORA27834.1"/>
    <property type="molecule type" value="Genomic_DNA"/>
</dbReference>
<dbReference type="OrthoDB" id="4641924at2"/>
<organism evidence="1 2">
    <name type="scientific">Mycobacterium aquaticum</name>
    <dbReference type="NCBI Taxonomy" id="1927124"/>
    <lineage>
        <taxon>Bacteria</taxon>
        <taxon>Bacillati</taxon>
        <taxon>Actinomycetota</taxon>
        <taxon>Actinomycetes</taxon>
        <taxon>Mycobacteriales</taxon>
        <taxon>Mycobacteriaceae</taxon>
        <taxon>Mycobacterium</taxon>
    </lineage>
</organism>
<protein>
    <submittedName>
        <fullName evidence="1">Uncharacterized protein</fullName>
    </submittedName>
</protein>
<gene>
    <name evidence="1" type="ORF">BST13_29265</name>
</gene>
<accession>A0A1X0ACR3</accession>
<dbReference type="Proteomes" id="UP000192448">
    <property type="component" value="Unassembled WGS sequence"/>
</dbReference>
<dbReference type="RefSeq" id="WP_083168505.1">
    <property type="nucleotide sequence ID" value="NZ_MVHF01000042.1"/>
</dbReference>
<evidence type="ECO:0000313" key="2">
    <source>
        <dbReference type="Proteomes" id="UP000192448"/>
    </source>
</evidence>
<comment type="caution">
    <text evidence="1">The sequence shown here is derived from an EMBL/GenBank/DDBJ whole genome shotgun (WGS) entry which is preliminary data.</text>
</comment>
<proteinExistence type="predicted"/>